<feature type="domain" description="pPIWI-RE module N-terminal" evidence="3">
    <location>
        <begin position="70"/>
        <end position="440"/>
    </location>
</feature>
<dbReference type="Proteomes" id="UP000048965">
    <property type="component" value="Unassembled WGS sequence"/>
</dbReference>
<comment type="caution">
    <text evidence="4">The sequence shown here is derived from an EMBL/GenBank/DDBJ whole genome shotgun (WGS) entry which is preliminary data.</text>
</comment>
<feature type="domain" description="pPIWI-RE RNaseH" evidence="2">
    <location>
        <begin position="675"/>
        <end position="971"/>
    </location>
</feature>
<feature type="compositionally biased region" description="Basic and acidic residues" evidence="1">
    <location>
        <begin position="890"/>
        <end position="908"/>
    </location>
</feature>
<organism evidence="4 5">
    <name type="scientific">Streptomyces lydicamycinicus</name>
    <dbReference type="NCBI Taxonomy" id="1546107"/>
    <lineage>
        <taxon>Bacteria</taxon>
        <taxon>Bacillati</taxon>
        <taxon>Actinomycetota</taxon>
        <taxon>Actinomycetes</taxon>
        <taxon>Kitasatosporales</taxon>
        <taxon>Streptomycetaceae</taxon>
        <taxon>Streptomyces</taxon>
    </lineage>
</organism>
<protein>
    <recommendedName>
        <fullName evidence="6">DUF3893 domain-containing protein</fullName>
    </recommendedName>
</protein>
<evidence type="ECO:0000259" key="2">
    <source>
        <dbReference type="Pfam" id="PF13032"/>
    </source>
</evidence>
<feature type="region of interest" description="Disordered" evidence="1">
    <location>
        <begin position="428"/>
        <end position="455"/>
    </location>
</feature>
<evidence type="ECO:0000259" key="3">
    <source>
        <dbReference type="Pfam" id="PF13111"/>
    </source>
</evidence>
<evidence type="ECO:0008006" key="6">
    <source>
        <dbReference type="Google" id="ProtNLM"/>
    </source>
</evidence>
<keyword evidence="5" id="KW-1185">Reference proteome</keyword>
<accession>A0A0P4RGK0</accession>
<proteinExistence type="predicted"/>
<name>A0A0P4RGK0_9ACTN</name>
<evidence type="ECO:0000313" key="5">
    <source>
        <dbReference type="Proteomes" id="UP000048965"/>
    </source>
</evidence>
<dbReference type="InterPro" id="IPR024996">
    <property type="entry name" value="RNaseH_pPIWI_RE"/>
</dbReference>
<sequence>MGRRSTQRDLTAHTTSIKCTPQLLDGMTALVWDFGDYHSPTRRAWRDLGSTATRNSKRIAGVQDSDPFLIPYSIAVTVLQQITDGYVYLDRNLAFMVTLSPVKPGVLKNVFTYLEGIVRKIPLDEIPFIDEPALATLVAGATPQSLSLAENILAQQDGRPASPDSWAYQAVKWHIAKKLAAKPLLDTEVEPIREPYETKDGVTKERIVDWQPSTNTAAVYYRPDSDGDLIAWDHPIGPLFASLAHPVNLSEAATARPKDPTRAQVQYAMSRVSVKMATYTAEPNPVLNLNAHIRRVNNTVVHARTALLDQGTQRPLLSLALDGWGLRQANKHALEILAKLDADRTALTALEQRVADERHRLNLRDENGKRIDILTPAPGTIRPTMPKTDSFAVGTGAGIYQLSLLQDQIRRAFGDAVSLLELKSKGNVFAKRPHEPGTSTQEKEKKKRKSDGDYIDLIGNPSPDSIRRSVEAADYTKLRILCLWYRDETLTRMIHGLAHPYGLDPEHIDPDPNGKDATPLADGIEAVFCNAETLLKHGPGKERASDAEALVSQFAEPGVLLAAWCETELPVRGEEHEGMKPAEVKSALAENDAKHQVVRELAKAAVPSQFLVGRTYDPFTKTFSTIKKPAAAFEDHRVYMGQLDLYRSCGVIDDRFERALYPEDDPYPLPRMAFVGIHIRKQATDRKYKGQPKRIITATAVIPSRKADETWRMLGWSNIHPQWEHYARAQSNFHASNYPLHTQDGQGEMQRWAQAGEDVRAALQDLSDELDGLPYALMIDGHASRRVWPGLHNNKQGLSPDPGDPRLWLPGSGLPASWKPVSIIRMNCAQAEMPRLVSVIEKLKNGTTKPLKTSSDLYYPEDRPEGHPWFLFTEPRNYGKKRHGQWKTRWRADPGKASKNADERKENELNSPWYSMTTREITPMYTRDGYEREALAVAAARLSHQALSWSDRTRYPAPLHAALQMDLGHPQFRRSEPKDAESLEILREARGGDA</sequence>
<evidence type="ECO:0000313" key="4">
    <source>
        <dbReference type="EMBL" id="GAO12016.1"/>
    </source>
</evidence>
<evidence type="ECO:0000256" key="1">
    <source>
        <dbReference type="SAM" id="MobiDB-lite"/>
    </source>
</evidence>
<dbReference type="Pfam" id="PF13111">
    <property type="entry name" value="pPIWI_RE_X"/>
    <property type="match status" value="1"/>
</dbReference>
<feature type="region of interest" description="Disordered" evidence="1">
    <location>
        <begin position="969"/>
        <end position="994"/>
    </location>
</feature>
<feature type="compositionally biased region" description="Basic and acidic residues" evidence="1">
    <location>
        <begin position="973"/>
        <end position="994"/>
    </location>
</feature>
<feature type="region of interest" description="Disordered" evidence="1">
    <location>
        <begin position="883"/>
        <end position="908"/>
    </location>
</feature>
<reference evidence="4 5" key="2">
    <citation type="journal article" date="2015" name="Stand. Genomic Sci.">
        <title>Draft genome sequence of marine-derived Streptomyces sp. TP-A0598, a producer of anti-MRSA antibiotic lydicamycins.</title>
        <authorList>
            <person name="Komaki H."/>
            <person name="Ichikawa N."/>
            <person name="Hosoyama A."/>
            <person name="Fujita N."/>
            <person name="Igarashi Y."/>
        </authorList>
    </citation>
    <scope>NUCLEOTIDE SEQUENCE [LARGE SCALE GENOMIC DNA]</scope>
    <source>
        <strain evidence="4 5">NBRC 110027</strain>
    </source>
</reference>
<dbReference type="AlphaFoldDB" id="A0A0P4RGK0"/>
<dbReference type="RefSeq" id="WP_042160633.1">
    <property type="nucleotide sequence ID" value="NZ_BBNO01000009.1"/>
</dbReference>
<gene>
    <name evidence="4" type="ORF">TPA0598_09_03070</name>
</gene>
<reference evidence="5" key="1">
    <citation type="submission" date="2014-09" db="EMBL/GenBank/DDBJ databases">
        <title>Whole genome shotgun sequence of Streptomyces sp. NBRC 110027.</title>
        <authorList>
            <person name="Komaki H."/>
            <person name="Ichikawa N."/>
            <person name="Katano-Makiyama Y."/>
            <person name="Hosoyama A."/>
            <person name="Hashimoto M."/>
            <person name="Uohara A."/>
            <person name="Kitahashi Y."/>
            <person name="Ohji S."/>
            <person name="Kimura A."/>
            <person name="Yamazoe A."/>
            <person name="Igarashi Y."/>
            <person name="Fujita N."/>
        </authorList>
    </citation>
    <scope>NUCLEOTIDE SEQUENCE [LARGE SCALE GENOMIC DNA]</scope>
    <source>
        <strain evidence="5">NBRC 110027</strain>
    </source>
</reference>
<dbReference type="Pfam" id="PF13032">
    <property type="entry name" value="RNaseH_pPIWI_RE"/>
    <property type="match status" value="1"/>
</dbReference>
<dbReference type="OrthoDB" id="4561883at2"/>
<dbReference type="InterPro" id="IPR025085">
    <property type="entry name" value="pPIWI_RE_X"/>
</dbReference>
<dbReference type="EMBL" id="BBNO01000009">
    <property type="protein sequence ID" value="GAO12016.1"/>
    <property type="molecule type" value="Genomic_DNA"/>
</dbReference>